<dbReference type="Proteomes" id="UP000267137">
    <property type="component" value="Unassembled WGS sequence"/>
</dbReference>
<comment type="caution">
    <text evidence="1">The sequence shown here is derived from an EMBL/GenBank/DDBJ whole genome shotgun (WGS) entry which is preliminary data.</text>
</comment>
<dbReference type="EMBL" id="RJOO01000003">
    <property type="protein sequence ID" value="RSJ22992.1"/>
    <property type="molecule type" value="Genomic_DNA"/>
</dbReference>
<gene>
    <name evidence="1" type="ORF">D8827_04915</name>
</gene>
<dbReference type="RefSeq" id="WP_376738610.1">
    <property type="nucleotide sequence ID" value="NZ_RJOL01000013.1"/>
</dbReference>
<evidence type="ECO:0000313" key="1">
    <source>
        <dbReference type="EMBL" id="RSJ22992.1"/>
    </source>
</evidence>
<dbReference type="AlphaFoldDB" id="A0AAE8G2Z5"/>
<name>A0AAE8G2Z5_STRIT</name>
<accession>A0AAE8G2Z5</accession>
<reference evidence="1 2" key="1">
    <citation type="submission" date="2018-11" db="EMBL/GenBank/DDBJ databases">
        <title>Species Designations Belie Phenotypic and Genotypic Heterogeneity in Oral Streptococci.</title>
        <authorList>
            <person name="Velsko I."/>
        </authorList>
    </citation>
    <scope>NUCLEOTIDE SEQUENCE [LARGE SCALE GENOMIC DNA]</scope>
    <source>
        <strain evidence="1 2">KLC02</strain>
    </source>
</reference>
<proteinExistence type="predicted"/>
<evidence type="ECO:0000313" key="2">
    <source>
        <dbReference type="Proteomes" id="UP000267137"/>
    </source>
</evidence>
<protein>
    <submittedName>
        <fullName evidence="1">Uncharacterized protein</fullName>
    </submittedName>
</protein>
<sequence length="76" mass="8316">MEAEEALQGLVYGGELYRDDLNKVSFILRNYQGHLDSKAAFPVLKAGTWGGKSEHALFGDLGVKDITKAHAIEVLL</sequence>
<organism evidence="1 2">
    <name type="scientific">Streptococcus intermedius</name>
    <dbReference type="NCBI Taxonomy" id="1338"/>
    <lineage>
        <taxon>Bacteria</taxon>
        <taxon>Bacillati</taxon>
        <taxon>Bacillota</taxon>
        <taxon>Bacilli</taxon>
        <taxon>Lactobacillales</taxon>
        <taxon>Streptococcaceae</taxon>
        <taxon>Streptococcus</taxon>
        <taxon>Streptococcus anginosus group</taxon>
    </lineage>
</organism>